<dbReference type="SMART" id="SM00470">
    <property type="entry name" value="ParB"/>
    <property type="match status" value="1"/>
</dbReference>
<dbReference type="Gene3D" id="1.10.10.2830">
    <property type="match status" value="1"/>
</dbReference>
<dbReference type="PANTHER" id="PTHR38973">
    <property type="entry name" value="PLASMID PARTITIONING CONTROL PROTEIN-RELATED"/>
    <property type="match status" value="1"/>
</dbReference>
<evidence type="ECO:0000259" key="3">
    <source>
        <dbReference type="SMART" id="SM00470"/>
    </source>
</evidence>
<keyword evidence="2" id="KW-0238">DNA-binding</keyword>
<dbReference type="InterPro" id="IPR036086">
    <property type="entry name" value="ParB/Sulfiredoxin_sf"/>
</dbReference>
<evidence type="ECO:0000313" key="5">
    <source>
        <dbReference type="Proteomes" id="UP000255169"/>
    </source>
</evidence>
<evidence type="ECO:0000256" key="2">
    <source>
        <dbReference type="ARBA" id="ARBA00023125"/>
    </source>
</evidence>
<dbReference type="CDD" id="cd16394">
    <property type="entry name" value="sopB_N"/>
    <property type="match status" value="1"/>
</dbReference>
<accession>A0A0A8V8B5</accession>
<sequence>MTKKRPTIGRTFSGSPLSNISTDNYRQVFTLSSGKKAVFMFETIPAEDIAERSFVSLATNGRDQAGVTEESLQDIIRTIRLQQFFPVIGRIIDGKIEILDGSRRRAAALICHVDLNVLVTQDDIDMDDARKLAADIQTAKEHNLREIGLRLLLLRDSGMNQKEIAQSERLSPAKVTRAIQAASVPEMMLELFPVQYELTYPDYKLLLDIDEQLRLRSLELETFVDSVRKQIKTIYNASELVSDELKNEIIKSFRHVLDEILAKPGKQAAVVEKLWDFEEKDKYARKRIKGRAFSYEFSRLPKELQVELDRLILHTMKKHLSQ</sequence>
<comment type="similarity">
    <text evidence="1">Belongs to the ParB family.</text>
</comment>
<dbReference type="SUPFAM" id="SSF110849">
    <property type="entry name" value="ParB/Sulfiredoxin"/>
    <property type="match status" value="1"/>
</dbReference>
<protein>
    <submittedName>
        <fullName evidence="4">Partitioning protein B</fullName>
    </submittedName>
</protein>
<dbReference type="PANTHER" id="PTHR38973:SF1">
    <property type="entry name" value="PLASMID PARTITION PROTEIN B"/>
    <property type="match status" value="1"/>
</dbReference>
<dbReference type="InterPro" id="IPR004437">
    <property type="entry name" value="ParB/RepB/Spo0J"/>
</dbReference>
<dbReference type="GO" id="GO:0003677">
    <property type="term" value="F:DNA binding"/>
    <property type="evidence" value="ECO:0007669"/>
    <property type="project" value="UniProtKB-KW"/>
</dbReference>
<dbReference type="InterPro" id="IPR003115">
    <property type="entry name" value="ParB_N"/>
</dbReference>
<dbReference type="OrthoDB" id="5719994at2"/>
<gene>
    <name evidence="4" type="primary">sopB</name>
    <name evidence="4" type="ORF">NCTC10476_03590</name>
</gene>
<feature type="domain" description="ParB-like N-terminal" evidence="3">
    <location>
        <begin position="51"/>
        <end position="136"/>
    </location>
</feature>
<dbReference type="Proteomes" id="UP000255169">
    <property type="component" value="Unassembled WGS sequence"/>
</dbReference>
<dbReference type="InterPro" id="IPR014884">
    <property type="entry name" value="ParB_fam_C"/>
</dbReference>
<keyword evidence="5" id="KW-1185">Reference proteome</keyword>
<evidence type="ECO:0000313" key="4">
    <source>
        <dbReference type="EMBL" id="SUQ37462.1"/>
    </source>
</evidence>
<dbReference type="AlphaFoldDB" id="A0A0A8V8B5"/>
<dbReference type="Pfam" id="PF08775">
    <property type="entry name" value="ParB"/>
    <property type="match status" value="1"/>
</dbReference>
<dbReference type="EMBL" id="UHJG01000003">
    <property type="protein sequence ID" value="SUQ37462.1"/>
    <property type="molecule type" value="Genomic_DNA"/>
</dbReference>
<evidence type="ECO:0000256" key="1">
    <source>
        <dbReference type="ARBA" id="ARBA00006295"/>
    </source>
</evidence>
<name>A0A0A8V8B5_YERRU</name>
<proteinExistence type="inferred from homology"/>
<dbReference type="GeneID" id="66881272"/>
<dbReference type="NCBIfam" id="TIGR00180">
    <property type="entry name" value="parB_part"/>
    <property type="match status" value="1"/>
</dbReference>
<dbReference type="RefSeq" id="WP_004723386.1">
    <property type="nucleotide sequence ID" value="NZ_CCYO01000040.1"/>
</dbReference>
<reference evidence="4 5" key="1">
    <citation type="submission" date="2018-06" db="EMBL/GenBank/DDBJ databases">
        <authorList>
            <consortium name="Pathogen Informatics"/>
            <person name="Doyle S."/>
        </authorList>
    </citation>
    <scope>NUCLEOTIDE SEQUENCE [LARGE SCALE GENOMIC DNA]</scope>
    <source>
        <strain evidence="4 5">NCTC10476</strain>
    </source>
</reference>
<organism evidence="4 5">
    <name type="scientific">Yersinia ruckeri</name>
    <dbReference type="NCBI Taxonomy" id="29486"/>
    <lineage>
        <taxon>Bacteria</taxon>
        <taxon>Pseudomonadati</taxon>
        <taxon>Pseudomonadota</taxon>
        <taxon>Gammaproteobacteria</taxon>
        <taxon>Enterobacterales</taxon>
        <taxon>Yersiniaceae</taxon>
        <taxon>Yersinia</taxon>
    </lineage>
</organism>